<feature type="transmembrane region" description="Helical" evidence="1">
    <location>
        <begin position="23"/>
        <end position="43"/>
    </location>
</feature>
<feature type="transmembrane region" description="Helical" evidence="1">
    <location>
        <begin position="63"/>
        <end position="86"/>
    </location>
</feature>
<evidence type="ECO:0000256" key="1">
    <source>
        <dbReference type="SAM" id="Phobius"/>
    </source>
</evidence>
<keyword evidence="3" id="KW-1185">Reference proteome</keyword>
<protein>
    <submittedName>
        <fullName evidence="2">Flavohemoglobin</fullName>
    </submittedName>
</protein>
<proteinExistence type="predicted"/>
<keyword evidence="1" id="KW-1133">Transmembrane helix</keyword>
<name>A0AB34FIE7_9HYPO</name>
<dbReference type="EMBL" id="JAQHRD010000008">
    <property type="protein sequence ID" value="KAJ6438242.1"/>
    <property type="molecule type" value="Genomic_DNA"/>
</dbReference>
<organism evidence="2 3">
    <name type="scientific">Purpureocillium lavendulum</name>
    <dbReference type="NCBI Taxonomy" id="1247861"/>
    <lineage>
        <taxon>Eukaryota</taxon>
        <taxon>Fungi</taxon>
        <taxon>Dikarya</taxon>
        <taxon>Ascomycota</taxon>
        <taxon>Pezizomycotina</taxon>
        <taxon>Sordariomycetes</taxon>
        <taxon>Hypocreomycetidae</taxon>
        <taxon>Hypocreales</taxon>
        <taxon>Ophiocordycipitaceae</taxon>
        <taxon>Purpureocillium</taxon>
    </lineage>
</organism>
<accession>A0AB34FIE7</accession>
<keyword evidence="1" id="KW-0812">Transmembrane</keyword>
<dbReference type="Proteomes" id="UP001163105">
    <property type="component" value="Unassembled WGS sequence"/>
</dbReference>
<sequence>MVAQLSLALESWLVRWLVPLLEIIHYGALPCVWAETLLFWMLGLDVSTSFRMFPRADLFTADYPLAAIGMAYAFALILVSWIPGYVRILEEKHRQLFHFHVQYTPVTSSLRMPCATVPISSLFAISYLHSRSVSTEASIGDKETGKPLLTVFDEADHQRQLAMFS</sequence>
<gene>
    <name evidence="2" type="ORF">O9K51_08833</name>
</gene>
<keyword evidence="1" id="KW-0472">Membrane</keyword>
<dbReference type="AlphaFoldDB" id="A0AB34FIE7"/>
<comment type="caution">
    <text evidence="2">The sequence shown here is derived from an EMBL/GenBank/DDBJ whole genome shotgun (WGS) entry which is preliminary data.</text>
</comment>
<evidence type="ECO:0000313" key="3">
    <source>
        <dbReference type="Proteomes" id="UP001163105"/>
    </source>
</evidence>
<reference evidence="2" key="1">
    <citation type="submission" date="2023-01" db="EMBL/GenBank/DDBJ databases">
        <title>The growth and conidiation of Purpureocillium lavendulum are regulated by nitrogen source and histone H3K14 acetylation.</title>
        <authorList>
            <person name="Tang P."/>
            <person name="Han J."/>
            <person name="Zhang C."/>
            <person name="Tang P."/>
            <person name="Qi F."/>
            <person name="Zhang K."/>
            <person name="Liang L."/>
        </authorList>
    </citation>
    <scope>NUCLEOTIDE SEQUENCE</scope>
    <source>
        <strain evidence="2">YMF1.00683</strain>
    </source>
</reference>
<evidence type="ECO:0000313" key="2">
    <source>
        <dbReference type="EMBL" id="KAJ6438242.1"/>
    </source>
</evidence>